<accession>A0A427Y8U3</accession>
<sequence>MKYLDYPVLSQLSDVLSSNPAPESRVNARVEAYSIKPVAKERKMFREMEEAYVSGQEEMEEMSFSPEMKEAGLSSCFGRLDVKESRKVHFLLVSTLNSAFDGYDFSALRPDHFTREISVPQVLTHLSSNLLSIDAVDLSPISTVQPGSLPNNSGSSPTIPQAALGGPLSSSPTSADVGNPSLYRILNDVVPLQECEVYSWFPEPEYDPHVDPEENEEASEYEDDGEDEGMEDDSMDMDIDIDGEGPYTSWGQAGIDLEMDGVPSSPGVRSRASFSSSSSRMDDFDLAMASPRLGAVDEYSSGRRVGGLLWSANYFFYSKRQKRVLFITTWCRKRPSHESATPVDQTDTGSLPLPVSSSFTPPTSTFHGFTTLGGKAARPPRVNHHNISNARPNHRRSKLTSKLTSGKSLTSSTIPIRGLATSGPVAASRLASSAPASTFSQLASPASMARMSGSGVRPRQTTARMLINAAAASQRPGGIGASRPQSVAAEDPSRVRKERSGSLTPGPSHAFGIVDTVVGSNVVGDASKGKRVKV</sequence>
<dbReference type="EMBL" id="RSCE01000001">
    <property type="protein sequence ID" value="RSH87511.1"/>
    <property type="molecule type" value="Genomic_DNA"/>
</dbReference>
<feature type="region of interest" description="Disordered" evidence="1">
    <location>
        <begin position="374"/>
        <end position="410"/>
    </location>
</feature>
<feature type="region of interest" description="Disordered" evidence="1">
    <location>
        <begin position="203"/>
        <end position="234"/>
    </location>
</feature>
<dbReference type="InterPro" id="IPR038564">
    <property type="entry name" value="Maf1_sf"/>
</dbReference>
<dbReference type="Proteomes" id="UP000279236">
    <property type="component" value="Unassembled WGS sequence"/>
</dbReference>
<proteinExistence type="predicted"/>
<evidence type="ECO:0008006" key="4">
    <source>
        <dbReference type="Google" id="ProtNLM"/>
    </source>
</evidence>
<comment type="caution">
    <text evidence="2">The sequence shown here is derived from an EMBL/GenBank/DDBJ whole genome shotgun (WGS) entry which is preliminary data.</text>
</comment>
<evidence type="ECO:0000313" key="2">
    <source>
        <dbReference type="EMBL" id="RSH87511.1"/>
    </source>
</evidence>
<dbReference type="OrthoDB" id="277029at2759"/>
<dbReference type="STRING" id="105984.A0A427Y8U3"/>
<feature type="compositionally biased region" description="Basic and acidic residues" evidence="1">
    <location>
        <begin position="491"/>
        <end position="500"/>
    </location>
</feature>
<evidence type="ECO:0000313" key="3">
    <source>
        <dbReference type="Proteomes" id="UP000279236"/>
    </source>
</evidence>
<evidence type="ECO:0000256" key="1">
    <source>
        <dbReference type="SAM" id="MobiDB-lite"/>
    </source>
</evidence>
<dbReference type="AlphaFoldDB" id="A0A427Y8U3"/>
<feature type="compositionally biased region" description="Low complexity" evidence="1">
    <location>
        <begin position="400"/>
        <end position="410"/>
    </location>
</feature>
<dbReference type="PANTHER" id="PTHR22504">
    <property type="entry name" value="REPRESSOR OF RNA POLYMERASE III TRANSCRIPTION MAF1"/>
    <property type="match status" value="1"/>
</dbReference>
<gene>
    <name evidence="2" type="ORF">EHS24_000019</name>
</gene>
<organism evidence="2 3">
    <name type="scientific">Apiotrichum porosum</name>
    <dbReference type="NCBI Taxonomy" id="105984"/>
    <lineage>
        <taxon>Eukaryota</taxon>
        <taxon>Fungi</taxon>
        <taxon>Dikarya</taxon>
        <taxon>Basidiomycota</taxon>
        <taxon>Agaricomycotina</taxon>
        <taxon>Tremellomycetes</taxon>
        <taxon>Trichosporonales</taxon>
        <taxon>Trichosporonaceae</taxon>
        <taxon>Apiotrichum</taxon>
    </lineage>
</organism>
<dbReference type="PANTHER" id="PTHR22504:SF0">
    <property type="entry name" value="REPRESSOR OF RNA POLYMERASE III TRANSCRIPTION MAF1 HOMOLOG"/>
    <property type="match status" value="1"/>
</dbReference>
<feature type="compositionally biased region" description="Acidic residues" evidence="1">
    <location>
        <begin position="213"/>
        <end position="234"/>
    </location>
</feature>
<feature type="compositionally biased region" description="Polar residues" evidence="1">
    <location>
        <begin position="338"/>
        <end position="349"/>
    </location>
</feature>
<feature type="region of interest" description="Disordered" evidence="1">
    <location>
        <begin position="336"/>
        <end position="355"/>
    </location>
</feature>
<reference evidence="2 3" key="1">
    <citation type="submission" date="2018-11" db="EMBL/GenBank/DDBJ databases">
        <title>Genome sequence of Apiotrichum porosum DSM 27194.</title>
        <authorList>
            <person name="Aliyu H."/>
            <person name="Gorte O."/>
            <person name="Ochsenreither K."/>
        </authorList>
    </citation>
    <scope>NUCLEOTIDE SEQUENCE [LARGE SCALE GENOMIC DNA]</scope>
    <source>
        <strain evidence="2 3">DSM 27194</strain>
    </source>
</reference>
<dbReference type="Pfam" id="PF09174">
    <property type="entry name" value="Maf1"/>
    <property type="match status" value="1"/>
</dbReference>
<feature type="region of interest" description="Disordered" evidence="1">
    <location>
        <begin position="471"/>
        <end position="510"/>
    </location>
</feature>
<dbReference type="GO" id="GO:0016480">
    <property type="term" value="P:negative regulation of transcription by RNA polymerase III"/>
    <property type="evidence" value="ECO:0007669"/>
    <property type="project" value="InterPro"/>
</dbReference>
<dbReference type="GO" id="GO:0000994">
    <property type="term" value="F:RNA polymerase III core binding"/>
    <property type="evidence" value="ECO:0007669"/>
    <property type="project" value="TreeGrafter"/>
</dbReference>
<feature type="compositionally biased region" description="Low complexity" evidence="1">
    <location>
        <begin position="146"/>
        <end position="157"/>
    </location>
</feature>
<feature type="region of interest" description="Disordered" evidence="1">
    <location>
        <begin position="146"/>
        <end position="175"/>
    </location>
</feature>
<keyword evidence="3" id="KW-1185">Reference proteome</keyword>
<protein>
    <recommendedName>
        <fullName evidence="4">Negative regulation of transcription from Pol III promoter-related protein</fullName>
    </recommendedName>
</protein>
<dbReference type="GO" id="GO:0005634">
    <property type="term" value="C:nucleus"/>
    <property type="evidence" value="ECO:0007669"/>
    <property type="project" value="TreeGrafter"/>
</dbReference>
<dbReference type="RefSeq" id="XP_028479719.1">
    <property type="nucleotide sequence ID" value="XM_028615862.1"/>
</dbReference>
<name>A0A427Y8U3_9TREE</name>
<dbReference type="InterPro" id="IPR015257">
    <property type="entry name" value="Maf1"/>
</dbReference>
<dbReference type="GeneID" id="39584562"/>
<dbReference type="Gene3D" id="3.40.1000.50">
    <property type="entry name" value="Repressor of RNA polymerase III transcription Maf1"/>
    <property type="match status" value="1"/>
</dbReference>